<accession>A0A2P5Y6F3</accession>
<evidence type="ECO:0000313" key="4">
    <source>
        <dbReference type="Proteomes" id="UP000239757"/>
    </source>
</evidence>
<feature type="region of interest" description="Disordered" evidence="1">
    <location>
        <begin position="672"/>
        <end position="709"/>
    </location>
</feature>
<gene>
    <name evidence="3" type="ORF">GOBAR_AA09488</name>
</gene>
<feature type="region of interest" description="Disordered" evidence="1">
    <location>
        <begin position="381"/>
        <end position="417"/>
    </location>
</feature>
<evidence type="ECO:0000256" key="2">
    <source>
        <dbReference type="SAM" id="Phobius"/>
    </source>
</evidence>
<feature type="compositionally biased region" description="Basic and acidic residues" evidence="1">
    <location>
        <begin position="382"/>
        <end position="396"/>
    </location>
</feature>
<reference evidence="3 4" key="1">
    <citation type="submission" date="2015-01" db="EMBL/GenBank/DDBJ databases">
        <title>Genome of allotetraploid Gossypium barbadense reveals genomic plasticity and fiber elongation in cotton evolution.</title>
        <authorList>
            <person name="Chen X."/>
            <person name="Liu X."/>
            <person name="Zhao B."/>
            <person name="Zheng H."/>
            <person name="Hu Y."/>
            <person name="Lu G."/>
            <person name="Yang C."/>
            <person name="Chen J."/>
            <person name="Shan C."/>
            <person name="Zhang L."/>
            <person name="Zhou Y."/>
            <person name="Wang L."/>
            <person name="Guo W."/>
            <person name="Bai Y."/>
            <person name="Ruan J."/>
            <person name="Shangguan X."/>
            <person name="Mao Y."/>
            <person name="Jiang J."/>
            <person name="Zhu Y."/>
            <person name="Lei J."/>
            <person name="Kang H."/>
            <person name="Chen S."/>
            <person name="He X."/>
            <person name="Wang R."/>
            <person name="Wang Y."/>
            <person name="Chen J."/>
            <person name="Wang L."/>
            <person name="Yu S."/>
            <person name="Wang B."/>
            <person name="Wei J."/>
            <person name="Song S."/>
            <person name="Lu X."/>
            <person name="Gao Z."/>
            <person name="Gu W."/>
            <person name="Deng X."/>
            <person name="Ma D."/>
            <person name="Wang S."/>
            <person name="Liang W."/>
            <person name="Fang L."/>
            <person name="Cai C."/>
            <person name="Zhu X."/>
            <person name="Zhou B."/>
            <person name="Zhang Y."/>
            <person name="Chen Z."/>
            <person name="Xu S."/>
            <person name="Zhu R."/>
            <person name="Wang S."/>
            <person name="Zhang T."/>
            <person name="Zhao G."/>
        </authorList>
    </citation>
    <scope>NUCLEOTIDE SEQUENCE [LARGE SCALE GENOMIC DNA]</scope>
    <source>
        <strain evidence="4">cv. Xinhai21</strain>
        <tissue evidence="3">Leaf</tissue>
    </source>
</reference>
<keyword evidence="2" id="KW-1133">Transmembrane helix</keyword>
<organism evidence="3 4">
    <name type="scientific">Gossypium barbadense</name>
    <name type="common">Sea Island cotton</name>
    <name type="synonym">Hibiscus barbadensis</name>
    <dbReference type="NCBI Taxonomy" id="3634"/>
    <lineage>
        <taxon>Eukaryota</taxon>
        <taxon>Viridiplantae</taxon>
        <taxon>Streptophyta</taxon>
        <taxon>Embryophyta</taxon>
        <taxon>Tracheophyta</taxon>
        <taxon>Spermatophyta</taxon>
        <taxon>Magnoliopsida</taxon>
        <taxon>eudicotyledons</taxon>
        <taxon>Gunneridae</taxon>
        <taxon>Pentapetalae</taxon>
        <taxon>rosids</taxon>
        <taxon>malvids</taxon>
        <taxon>Malvales</taxon>
        <taxon>Malvaceae</taxon>
        <taxon>Malvoideae</taxon>
        <taxon>Gossypium</taxon>
    </lineage>
</organism>
<proteinExistence type="predicted"/>
<dbReference type="Proteomes" id="UP000239757">
    <property type="component" value="Unassembled WGS sequence"/>
</dbReference>
<keyword evidence="2" id="KW-0472">Membrane</keyword>
<evidence type="ECO:0000256" key="1">
    <source>
        <dbReference type="SAM" id="MobiDB-lite"/>
    </source>
</evidence>
<dbReference type="EMBL" id="KZ663630">
    <property type="protein sequence ID" value="PPS11156.1"/>
    <property type="molecule type" value="Genomic_DNA"/>
</dbReference>
<feature type="transmembrane region" description="Helical" evidence="2">
    <location>
        <begin position="116"/>
        <end position="137"/>
    </location>
</feature>
<protein>
    <submittedName>
        <fullName evidence="3">Uncharacterized protein</fullName>
    </submittedName>
</protein>
<keyword evidence="2" id="KW-0812">Transmembrane</keyword>
<dbReference type="AlphaFoldDB" id="A0A2P5Y6F3"/>
<sequence>MWIVARLSHRGSIRYYVLREDALLRISGDYPTSSDLHPQFRFTVPKCDREKYYTDYDTRAVCAARLEHRGVWGRGVRVCSLVFAVRVPVGWLNRRLECPKFYTPYQIIAGVKSSVALIRVPLIGALAIAVVSAIHVYPGKGRWLSEVSSICSLRPEASNWLRVCYENTPFLSTGFPTLGNSMTPKRPRAPGTLFLICSAWLNPARFGAFPVSETGYRVLHMTSIGSHNYAPSGLEGPDCNRGECFTQDRIKENGGRFYPFSKPGDLFCQARPDLVKDTPFCPGKKTGPLFFNQCSRGPGGWGWPAGPAGWKGGRFGGQPHLPQCKTRGESRRLLLELLVGDNPRARPLGLVGVRQVYLPTGFGGHSAPFFSVSSTDFLTPCRTEEKSRGGSREGVRGRVSQNPPASQKSPGGCAGERAAVSGGLPVEIFNKNALTNPKKGLPRRRGRVEDRWLPKREVSLRGRCLRLSGVVRFPTGRYQPPVAGSPKGGAVAAKNWLPPAGLSRGGERVEGPMTLVPHENSINAEGYQNPAGARRFPKGGRVKGFPLALFPHPHSYHPEAPGAVAVSPGIQPKNGAGGATPPGFPESGVSGAGEAVGPTGGFPAGRSKNPGATNRPAPKKGRAFGRFAVGSQPRGYPPRKLRRAFCRGSVCPPVAWPPSNGLAFHPAPKRGFPRAGSLSGRLPTGLPPSAPGRRAGLNTTPPPGSEARLLVTPNQKRGLPPRARGGARCLVPGGSKNGYPAAGRVRNAISAVSVPGRRFHGLPVEGRALKAGAGSPDPAQTVFTKARPEGACSIPMASHGYPTGLRIGVSGFPAVSKTGLYPPGLPPPRACLGFPLLQPGYPPGGFPEVALEAAPRGCVWAPFICGFCGPGATPPPPALCWSPANGPACVAHHARPGHPRARRHRDPLGTKAKLIKF</sequence>
<feature type="region of interest" description="Disordered" evidence="1">
    <location>
        <begin position="568"/>
        <end position="638"/>
    </location>
</feature>
<name>A0A2P5Y6F3_GOSBA</name>
<evidence type="ECO:0000313" key="3">
    <source>
        <dbReference type="EMBL" id="PPS11156.1"/>
    </source>
</evidence>